<keyword evidence="8 20" id="KW-0347">Helicase</keyword>
<dbReference type="InterPro" id="IPR011545">
    <property type="entry name" value="DEAD/DEAH_box_helicase_dom"/>
</dbReference>
<dbReference type="Pfam" id="PF00570">
    <property type="entry name" value="HRDC"/>
    <property type="match status" value="1"/>
</dbReference>
<keyword evidence="11" id="KW-0238">DNA-binding</keyword>
<sequence>MSAHAILKKIYGYDQFRPGQEEIIDSIVSGRDTLAILPTGGGKSVCYQIPALMLPGTTLVISPLISLMKDQVDALTRLGVSAAFLNSSLSQEQYKNVLRRAFNGEYELLYIAPERFDAPMFQQLTEHLQIPLIAIDEAHCVSQWGHDFRPSYRQLALAISRMEDRPIVAAFTATATKEVAEDIVAMLNLQQPATFVTGFARPNLSLSVVTGVHKQDFLTQFLKERAEQSGIIYAATRKEVEAVHERIHLLGYQAELYHGGLSDAARAEAQENFRFDRTKIIVATNAFGMGIDKPNVRYVLHWQVPGDLESYYQEAGRAGRDGEESECVLLFDASDLFIHRFLIEQGLGDEQRKAVQASKLHEMTSYCRTDACLQQFIVDYFGERAVEPCGKCSSCLDTSEKVDRTQEALMAMSCVARMRGRFGVTMVAKVLKGSSDKRLLAAKLQSLSTYGLLKQTSEKEIVDWLNWLVAEQYLQLSGGQYPVVTLAERSRLVIEGKEQVWQRRRSTVKQLLSNSSQDASPIFAALKEWRRKQAAHENIPPFMVFSDATLRHIAEAAPHTTGELMHVKGIGQAKLQKYGDAVIHLIQELKRSIDAAPSMKAEATADQEKRPSHLLSYEAFAMGQTIQEIRTERNVSQQTIEKHILRAIEEGNPIDWSRIFDQETEEQILQVVSEVDASLLRNIKEALPEAITYFQIQAVLLKSLQ</sequence>
<feature type="domain" description="HRDC" evidence="17">
    <location>
        <begin position="516"/>
        <end position="596"/>
    </location>
</feature>
<name>A0ABW1V123_9BACL</name>
<dbReference type="Pfam" id="PF14493">
    <property type="entry name" value="HTH_40"/>
    <property type="match status" value="1"/>
</dbReference>
<evidence type="ECO:0000256" key="5">
    <source>
        <dbReference type="ARBA" id="ARBA00022741"/>
    </source>
</evidence>
<keyword evidence="13" id="KW-0234">DNA repair</keyword>
<evidence type="ECO:0000259" key="19">
    <source>
        <dbReference type="PROSITE" id="PS51194"/>
    </source>
</evidence>
<evidence type="ECO:0000256" key="8">
    <source>
        <dbReference type="ARBA" id="ARBA00022806"/>
    </source>
</evidence>
<dbReference type="InterPro" id="IPR036388">
    <property type="entry name" value="WH-like_DNA-bd_sf"/>
</dbReference>
<evidence type="ECO:0000256" key="11">
    <source>
        <dbReference type="ARBA" id="ARBA00023125"/>
    </source>
</evidence>
<evidence type="ECO:0000256" key="15">
    <source>
        <dbReference type="ARBA" id="ARBA00034617"/>
    </source>
</evidence>
<evidence type="ECO:0000313" key="21">
    <source>
        <dbReference type="Proteomes" id="UP001596233"/>
    </source>
</evidence>
<comment type="cofactor">
    <cofactor evidence="2">
        <name>Zn(2+)</name>
        <dbReference type="ChEBI" id="CHEBI:29105"/>
    </cofactor>
</comment>
<dbReference type="InterPro" id="IPR014001">
    <property type="entry name" value="Helicase_ATP-bd"/>
</dbReference>
<evidence type="ECO:0000256" key="3">
    <source>
        <dbReference type="ARBA" id="ARBA00005446"/>
    </source>
</evidence>
<dbReference type="Pfam" id="PF00271">
    <property type="entry name" value="Helicase_C"/>
    <property type="match status" value="1"/>
</dbReference>
<evidence type="ECO:0000256" key="16">
    <source>
        <dbReference type="NCBIfam" id="TIGR01389"/>
    </source>
</evidence>
<dbReference type="InterPro" id="IPR032284">
    <property type="entry name" value="RecQ_Zn-bd"/>
</dbReference>
<dbReference type="Gene3D" id="1.10.150.80">
    <property type="entry name" value="HRDC domain"/>
    <property type="match status" value="1"/>
</dbReference>
<keyword evidence="4" id="KW-0479">Metal-binding</keyword>
<organism evidence="20 21">
    <name type="scientific">Paenibacillus septentrionalis</name>
    <dbReference type="NCBI Taxonomy" id="429342"/>
    <lineage>
        <taxon>Bacteria</taxon>
        <taxon>Bacillati</taxon>
        <taxon>Bacillota</taxon>
        <taxon>Bacilli</taxon>
        <taxon>Bacillales</taxon>
        <taxon>Paenibacillaceae</taxon>
        <taxon>Paenibacillus</taxon>
    </lineage>
</organism>
<accession>A0ABW1V123</accession>
<comment type="similarity">
    <text evidence="3">Belongs to the helicase family. RecQ subfamily.</text>
</comment>
<dbReference type="EMBL" id="JBHSTE010000001">
    <property type="protein sequence ID" value="MFC6331638.1"/>
    <property type="molecule type" value="Genomic_DNA"/>
</dbReference>
<evidence type="ECO:0000313" key="20">
    <source>
        <dbReference type="EMBL" id="MFC6331638.1"/>
    </source>
</evidence>
<evidence type="ECO:0000256" key="4">
    <source>
        <dbReference type="ARBA" id="ARBA00022723"/>
    </source>
</evidence>
<dbReference type="Pfam" id="PF00270">
    <property type="entry name" value="DEAD"/>
    <property type="match status" value="1"/>
</dbReference>
<dbReference type="InterPro" id="IPR006293">
    <property type="entry name" value="DNA_helicase_ATP-dep_RecQ_bac"/>
</dbReference>
<dbReference type="InterPro" id="IPR004589">
    <property type="entry name" value="DNA_helicase_ATP-dep_RecQ"/>
</dbReference>
<keyword evidence="10" id="KW-0067">ATP-binding</keyword>
<feature type="domain" description="Helicase C-terminal" evidence="19">
    <location>
        <begin position="217"/>
        <end position="366"/>
    </location>
</feature>
<dbReference type="GO" id="GO:0004386">
    <property type="term" value="F:helicase activity"/>
    <property type="evidence" value="ECO:0007669"/>
    <property type="project" value="UniProtKB-KW"/>
</dbReference>
<keyword evidence="12" id="KW-0233">DNA recombination</keyword>
<dbReference type="SMART" id="SM00341">
    <property type="entry name" value="HRDC"/>
    <property type="match status" value="1"/>
</dbReference>
<dbReference type="SMART" id="SM00487">
    <property type="entry name" value="DEXDc"/>
    <property type="match status" value="1"/>
</dbReference>
<keyword evidence="5" id="KW-0547">Nucleotide-binding</keyword>
<dbReference type="Pfam" id="PF09382">
    <property type="entry name" value="RQC"/>
    <property type="match status" value="1"/>
</dbReference>
<dbReference type="Proteomes" id="UP001596233">
    <property type="component" value="Unassembled WGS sequence"/>
</dbReference>
<dbReference type="PANTHER" id="PTHR13710:SF105">
    <property type="entry name" value="ATP-DEPENDENT DNA HELICASE Q1"/>
    <property type="match status" value="1"/>
</dbReference>
<dbReference type="RefSeq" id="WP_379231084.1">
    <property type="nucleotide sequence ID" value="NZ_JBHSTE010000001.1"/>
</dbReference>
<comment type="caution">
    <text evidence="20">The sequence shown here is derived from an EMBL/GenBank/DDBJ whole genome shotgun (WGS) entry which is preliminary data.</text>
</comment>
<dbReference type="SUPFAM" id="SSF47819">
    <property type="entry name" value="HRDC-like"/>
    <property type="match status" value="1"/>
</dbReference>
<evidence type="ECO:0000256" key="13">
    <source>
        <dbReference type="ARBA" id="ARBA00023204"/>
    </source>
</evidence>
<dbReference type="Gene3D" id="3.40.50.300">
    <property type="entry name" value="P-loop containing nucleotide triphosphate hydrolases"/>
    <property type="match status" value="2"/>
</dbReference>
<dbReference type="Gene3D" id="1.10.10.10">
    <property type="entry name" value="Winged helix-like DNA-binding domain superfamily/Winged helix DNA-binding domain"/>
    <property type="match status" value="1"/>
</dbReference>
<evidence type="ECO:0000259" key="18">
    <source>
        <dbReference type="PROSITE" id="PS51192"/>
    </source>
</evidence>
<evidence type="ECO:0000256" key="14">
    <source>
        <dbReference type="ARBA" id="ARBA00023235"/>
    </source>
</evidence>
<dbReference type="InterPro" id="IPR018982">
    <property type="entry name" value="RQC_domain"/>
</dbReference>
<keyword evidence="14" id="KW-0413">Isomerase</keyword>
<reference evidence="21" key="1">
    <citation type="journal article" date="2019" name="Int. J. Syst. Evol. Microbiol.">
        <title>The Global Catalogue of Microorganisms (GCM) 10K type strain sequencing project: providing services to taxonomists for standard genome sequencing and annotation.</title>
        <authorList>
            <consortium name="The Broad Institute Genomics Platform"/>
            <consortium name="The Broad Institute Genome Sequencing Center for Infectious Disease"/>
            <person name="Wu L."/>
            <person name="Ma J."/>
        </authorList>
    </citation>
    <scope>NUCLEOTIDE SEQUENCE [LARGE SCALE GENOMIC DNA]</scope>
    <source>
        <strain evidence="21">PCU 280</strain>
    </source>
</reference>
<dbReference type="InterPro" id="IPR044876">
    <property type="entry name" value="HRDC_dom_sf"/>
</dbReference>
<evidence type="ECO:0000256" key="10">
    <source>
        <dbReference type="ARBA" id="ARBA00022840"/>
    </source>
</evidence>
<dbReference type="EC" id="5.6.2.4" evidence="16"/>
<proteinExistence type="inferred from homology"/>
<comment type="catalytic activity">
    <reaction evidence="15">
        <text>Couples ATP hydrolysis with the unwinding of duplex DNA by translocating in the 3'-5' direction.</text>
        <dbReference type="EC" id="5.6.2.4"/>
    </reaction>
</comment>
<dbReference type="PROSITE" id="PS51194">
    <property type="entry name" value="HELICASE_CTER"/>
    <property type="match status" value="1"/>
</dbReference>
<keyword evidence="9" id="KW-0862">Zinc</keyword>
<dbReference type="CDD" id="cd17920">
    <property type="entry name" value="DEXHc_RecQ"/>
    <property type="match status" value="1"/>
</dbReference>
<dbReference type="InterPro" id="IPR029491">
    <property type="entry name" value="Helicase_HTH"/>
</dbReference>
<keyword evidence="6" id="KW-0227">DNA damage</keyword>
<dbReference type="InterPro" id="IPR001650">
    <property type="entry name" value="Helicase_C-like"/>
</dbReference>
<evidence type="ECO:0000256" key="2">
    <source>
        <dbReference type="ARBA" id="ARBA00001947"/>
    </source>
</evidence>
<gene>
    <name evidence="20" type="primary">recQ</name>
    <name evidence="20" type="ORF">ACFP56_03315</name>
</gene>
<protein>
    <recommendedName>
        <fullName evidence="16">DNA helicase RecQ</fullName>
        <ecNumber evidence="16">5.6.2.4</ecNumber>
    </recommendedName>
</protein>
<dbReference type="PROSITE" id="PS51192">
    <property type="entry name" value="HELICASE_ATP_BIND_1"/>
    <property type="match status" value="1"/>
</dbReference>
<evidence type="ECO:0000256" key="9">
    <source>
        <dbReference type="ARBA" id="ARBA00022833"/>
    </source>
</evidence>
<dbReference type="SMART" id="SM00490">
    <property type="entry name" value="HELICc"/>
    <property type="match status" value="1"/>
</dbReference>
<evidence type="ECO:0000256" key="1">
    <source>
        <dbReference type="ARBA" id="ARBA00001946"/>
    </source>
</evidence>
<evidence type="ECO:0000259" key="17">
    <source>
        <dbReference type="PROSITE" id="PS50967"/>
    </source>
</evidence>
<dbReference type="SUPFAM" id="SSF52540">
    <property type="entry name" value="P-loop containing nucleoside triphosphate hydrolases"/>
    <property type="match status" value="1"/>
</dbReference>
<dbReference type="Pfam" id="PF16124">
    <property type="entry name" value="RecQ_Zn_bind"/>
    <property type="match status" value="1"/>
</dbReference>
<dbReference type="SMART" id="SM00956">
    <property type="entry name" value="RQC"/>
    <property type="match status" value="1"/>
</dbReference>
<evidence type="ECO:0000256" key="12">
    <source>
        <dbReference type="ARBA" id="ARBA00023172"/>
    </source>
</evidence>
<dbReference type="NCBIfam" id="TIGR01389">
    <property type="entry name" value="recQ"/>
    <property type="match status" value="1"/>
</dbReference>
<evidence type="ECO:0000256" key="6">
    <source>
        <dbReference type="ARBA" id="ARBA00022763"/>
    </source>
</evidence>
<dbReference type="NCBIfam" id="TIGR00614">
    <property type="entry name" value="recQ_fam"/>
    <property type="match status" value="1"/>
</dbReference>
<dbReference type="InterPro" id="IPR036390">
    <property type="entry name" value="WH_DNA-bd_sf"/>
</dbReference>
<comment type="cofactor">
    <cofactor evidence="1">
        <name>Mg(2+)</name>
        <dbReference type="ChEBI" id="CHEBI:18420"/>
    </cofactor>
</comment>
<dbReference type="PROSITE" id="PS50967">
    <property type="entry name" value="HRDC"/>
    <property type="match status" value="1"/>
</dbReference>
<dbReference type="SUPFAM" id="SSF46785">
    <property type="entry name" value="Winged helix' DNA-binding domain"/>
    <property type="match status" value="1"/>
</dbReference>
<dbReference type="InterPro" id="IPR010997">
    <property type="entry name" value="HRDC-like_sf"/>
</dbReference>
<keyword evidence="7" id="KW-0378">Hydrolase</keyword>
<evidence type="ECO:0000256" key="7">
    <source>
        <dbReference type="ARBA" id="ARBA00022801"/>
    </source>
</evidence>
<dbReference type="PANTHER" id="PTHR13710">
    <property type="entry name" value="DNA HELICASE RECQ FAMILY MEMBER"/>
    <property type="match status" value="1"/>
</dbReference>
<keyword evidence="21" id="KW-1185">Reference proteome</keyword>
<dbReference type="InterPro" id="IPR027417">
    <property type="entry name" value="P-loop_NTPase"/>
</dbReference>
<feature type="domain" description="Helicase ATP-binding" evidence="18">
    <location>
        <begin position="24"/>
        <end position="193"/>
    </location>
</feature>
<dbReference type="InterPro" id="IPR002121">
    <property type="entry name" value="HRDC_dom"/>
</dbReference>